<dbReference type="Pfam" id="PF13290">
    <property type="entry name" value="CHB_HEX_C_1"/>
    <property type="match status" value="3"/>
</dbReference>
<dbReference type="Gene3D" id="2.60.120.260">
    <property type="entry name" value="Galactose-binding domain-like"/>
    <property type="match status" value="1"/>
</dbReference>
<dbReference type="Gene3D" id="3.40.50.10320">
    <property type="entry name" value="LmbE-like"/>
    <property type="match status" value="1"/>
</dbReference>
<dbReference type="PANTHER" id="PTHR46580:SF4">
    <property type="entry name" value="ATP_GTP-BINDING PROTEIN"/>
    <property type="match status" value="1"/>
</dbReference>
<dbReference type="InterPro" id="IPR008979">
    <property type="entry name" value="Galactose-bd-like_sf"/>
</dbReference>
<protein>
    <recommendedName>
        <fullName evidence="6">F5/8 type C domain-containing protein</fullName>
    </recommendedName>
</protein>
<feature type="domain" description="GH29D-like beta-sandwich" evidence="2">
    <location>
        <begin position="558"/>
        <end position="625"/>
    </location>
</feature>
<evidence type="ECO:0000259" key="2">
    <source>
        <dbReference type="Pfam" id="PF13290"/>
    </source>
</evidence>
<proteinExistence type="predicted"/>
<dbReference type="Pfam" id="PF13517">
    <property type="entry name" value="FG-GAP_3"/>
    <property type="match status" value="2"/>
</dbReference>
<dbReference type="InterPro" id="IPR028994">
    <property type="entry name" value="Integrin_alpha_N"/>
</dbReference>
<accession>A0A558HCK8</accession>
<dbReference type="SUPFAM" id="SSF102588">
    <property type="entry name" value="LmbE-like"/>
    <property type="match status" value="1"/>
</dbReference>
<sequence length="979" mass="102737">MVVDRPKYVRRHPRHKTRSPLFSIRSFSKRVLGILLGTALVSGGLITSTAIPAAAAVPPCAGTGGAMQIVAHTDDDLLFLSPDFMRDIQAKRCVQTVFATAGEAGEGATYWRSLESGIQASYAKMAGVANTWTTSDAGVPGRPLTMRTLTGAPNVSVVYMRLPDGFPNGLGSAAYNSQSILKLWDGRLSSIRPVDNAATFTKSQFQSALNRLVANFQPTTFRTQDWTGNFNTPYDHSDHWATAKFAQLATRSYTGPHTSLAYDAYVIDEYAQNVTGAELTAKVDTFVRFADFDMYVCSSPGEGCPDSPYDEWLKRQYITAIEWVGNAAKSAGTTVTASSQKATAQSPEKVRDGYHWGAPMDATREWVSAGEKAGSWIQYTFSPTRTINAVTLSDRPLLTDQITGGNLQFSDGSTVPVPALPNNGSGLTINFPAKTVSSVRLNITSVSSGTTNAGLAEFEAYLGTDNVAPVVTPAPPGGTYAVGQTVTLTANETATIYYTTNGSTPTTASSKYTAPLTLSGPLTLKYFAVDAANNSSSVVTQTYSTGPDVTKPVVTANPVSGAYAPGTTVTLTANEPAEIRYTTDGTDPLTAGLLYSTAIPFNGPGPMTLKYFARDTAGNVSEVATQTYTVPPDTAAPTVTANPTGRALASGATIALSANEPAAIYYTTNGSAPTATESATNFRYNAAAPITMGSSTLVLKYIGVDTAGNTSAVGTQTYTVPAAGPPSAHDFNGDGRADVLAADTAGNLYLYPGNGTGGLLPRQVALAAPAWSTITDTVTPGDFNRDGKPDLLARAGDILWFYPGDGAGSFGARTQVSTGWSTMTQLFSPGDFSGDGIPDFIGRRSNGELRLYEGNGTGGQRTPYTVGWGWDVMNAIFSTGDFNGDGKGDVLARRTDTGALWLYPGNGTGGWLQWTQIGAGWGTRTALAGPRDLDGDGKNDVVGRIGDTLWLYPGSGGGTLTNVPPISLGTGWQAMKVIG</sequence>
<feature type="domain" description="GH29D-like beta-sandwich" evidence="2">
    <location>
        <begin position="645"/>
        <end position="715"/>
    </location>
</feature>
<dbReference type="AlphaFoldDB" id="A0A558HCK8"/>
<dbReference type="SUPFAM" id="SSF69318">
    <property type="entry name" value="Integrin alpha N-terminal domain"/>
    <property type="match status" value="1"/>
</dbReference>
<feature type="domain" description="DUF7402" evidence="3">
    <location>
        <begin position="333"/>
        <end position="461"/>
    </location>
</feature>
<reference evidence="4 5" key="1">
    <citation type="submission" date="2019-07" db="EMBL/GenBank/DDBJ databases">
        <title>Diversity of Bacteria from Kongsfjorden, Arctic.</title>
        <authorList>
            <person name="Yu Y."/>
        </authorList>
    </citation>
    <scope>NUCLEOTIDE SEQUENCE [LARGE SCALE GENOMIC DNA]</scope>
    <source>
        <strain evidence="4 5">SM1928</strain>
    </source>
</reference>
<evidence type="ECO:0000313" key="4">
    <source>
        <dbReference type="EMBL" id="TVU66865.1"/>
    </source>
</evidence>
<evidence type="ECO:0000256" key="1">
    <source>
        <dbReference type="ARBA" id="ARBA00022729"/>
    </source>
</evidence>
<keyword evidence="1" id="KW-0732">Signal</keyword>
<dbReference type="PANTHER" id="PTHR46580">
    <property type="entry name" value="SENSOR KINASE-RELATED"/>
    <property type="match status" value="1"/>
</dbReference>
<name>A0A558HCK8_PAENT</name>
<comment type="caution">
    <text evidence="4">The sequence shown here is derived from an EMBL/GenBank/DDBJ whole genome shotgun (WGS) entry which is preliminary data.</text>
</comment>
<evidence type="ECO:0000313" key="5">
    <source>
        <dbReference type="Proteomes" id="UP000316500"/>
    </source>
</evidence>
<dbReference type="Gene3D" id="2.40.128.340">
    <property type="match status" value="1"/>
</dbReference>
<dbReference type="InterPro" id="IPR055826">
    <property type="entry name" value="DUF7402"/>
</dbReference>
<gene>
    <name evidence="4" type="ORF">FQP90_01630</name>
</gene>
<dbReference type="InterPro" id="IPR059177">
    <property type="entry name" value="GH29D-like_dom"/>
</dbReference>
<dbReference type="RefSeq" id="WP_144647994.1">
    <property type="nucleotide sequence ID" value="NZ_VNFK01000001.1"/>
</dbReference>
<evidence type="ECO:0008006" key="6">
    <source>
        <dbReference type="Google" id="ProtNLM"/>
    </source>
</evidence>
<dbReference type="InterPro" id="IPR024078">
    <property type="entry name" value="LmbE-like_dom_sf"/>
</dbReference>
<organism evidence="4 5">
    <name type="scientific">Paenarthrobacter nitroguajacolicus</name>
    <name type="common">Arthrobacter nitroguajacolicus</name>
    <dbReference type="NCBI Taxonomy" id="211146"/>
    <lineage>
        <taxon>Bacteria</taxon>
        <taxon>Bacillati</taxon>
        <taxon>Actinomycetota</taxon>
        <taxon>Actinomycetes</taxon>
        <taxon>Micrococcales</taxon>
        <taxon>Micrococcaceae</taxon>
        <taxon>Paenarthrobacter</taxon>
    </lineage>
</organism>
<dbReference type="Pfam" id="PF24135">
    <property type="entry name" value="DUF7402"/>
    <property type="match status" value="1"/>
</dbReference>
<dbReference type="Proteomes" id="UP000316500">
    <property type="component" value="Unassembled WGS sequence"/>
</dbReference>
<dbReference type="OrthoDB" id="6064917at2"/>
<dbReference type="Gene3D" id="2.130.10.130">
    <property type="entry name" value="Integrin alpha, N-terminal"/>
    <property type="match status" value="1"/>
</dbReference>
<evidence type="ECO:0000259" key="3">
    <source>
        <dbReference type="Pfam" id="PF24135"/>
    </source>
</evidence>
<dbReference type="SUPFAM" id="SSF49785">
    <property type="entry name" value="Galactose-binding domain-like"/>
    <property type="match status" value="1"/>
</dbReference>
<dbReference type="EMBL" id="VNFK01000001">
    <property type="protein sequence ID" value="TVU66865.1"/>
    <property type="molecule type" value="Genomic_DNA"/>
</dbReference>
<dbReference type="InterPro" id="IPR013517">
    <property type="entry name" value="FG-GAP"/>
</dbReference>
<feature type="domain" description="GH29D-like beta-sandwich" evidence="2">
    <location>
        <begin position="475"/>
        <end position="540"/>
    </location>
</feature>